<feature type="chain" id="PRO_5040803695" description="Hydrophobin" evidence="1">
    <location>
        <begin position="16"/>
        <end position="100"/>
    </location>
</feature>
<protein>
    <recommendedName>
        <fullName evidence="4">Hydrophobin</fullName>
    </recommendedName>
</protein>
<sequence>MKLLVLSSLVALAVSEFSCIKPVNPIPAGPPGLCCKDLVEYPILSFLYTGNTCTRAVKIDEAADGSTTYESCETGSKAACCDPLVTEIEKTGNIACVLPE</sequence>
<dbReference type="Proteomes" id="UP001147695">
    <property type="component" value="Unassembled WGS sequence"/>
</dbReference>
<evidence type="ECO:0000256" key="1">
    <source>
        <dbReference type="SAM" id="SignalP"/>
    </source>
</evidence>
<organism evidence="2 3">
    <name type="scientific">Penicillium brevicompactum</name>
    <dbReference type="NCBI Taxonomy" id="5074"/>
    <lineage>
        <taxon>Eukaryota</taxon>
        <taxon>Fungi</taxon>
        <taxon>Dikarya</taxon>
        <taxon>Ascomycota</taxon>
        <taxon>Pezizomycotina</taxon>
        <taxon>Eurotiomycetes</taxon>
        <taxon>Eurotiomycetidae</taxon>
        <taxon>Eurotiales</taxon>
        <taxon>Aspergillaceae</taxon>
        <taxon>Penicillium</taxon>
    </lineage>
</organism>
<reference evidence="2" key="1">
    <citation type="submission" date="2022-12" db="EMBL/GenBank/DDBJ databases">
        <authorList>
            <person name="Petersen C."/>
        </authorList>
    </citation>
    <scope>NUCLEOTIDE SEQUENCE</scope>
    <source>
        <strain evidence="2">IBT 35673</strain>
    </source>
</reference>
<evidence type="ECO:0000313" key="2">
    <source>
        <dbReference type="EMBL" id="KAJ5322596.1"/>
    </source>
</evidence>
<name>A0A9W9Q4Z4_PENBR</name>
<gene>
    <name evidence="2" type="ORF">N7452_010885</name>
</gene>
<keyword evidence="1" id="KW-0732">Signal</keyword>
<comment type="caution">
    <text evidence="2">The sequence shown here is derived from an EMBL/GenBank/DDBJ whole genome shotgun (WGS) entry which is preliminary data.</text>
</comment>
<proteinExistence type="predicted"/>
<evidence type="ECO:0008006" key="4">
    <source>
        <dbReference type="Google" id="ProtNLM"/>
    </source>
</evidence>
<accession>A0A9W9Q4Z4</accession>
<dbReference type="AlphaFoldDB" id="A0A9W9Q4Z4"/>
<reference evidence="2" key="2">
    <citation type="journal article" date="2023" name="IMA Fungus">
        <title>Comparative genomic study of the Penicillium genus elucidates a diverse pangenome and 15 lateral gene transfer events.</title>
        <authorList>
            <person name="Petersen C."/>
            <person name="Sorensen T."/>
            <person name="Nielsen M.R."/>
            <person name="Sondergaard T.E."/>
            <person name="Sorensen J.L."/>
            <person name="Fitzpatrick D.A."/>
            <person name="Frisvad J.C."/>
            <person name="Nielsen K.L."/>
        </authorList>
    </citation>
    <scope>NUCLEOTIDE SEQUENCE</scope>
    <source>
        <strain evidence="2">IBT 35673</strain>
    </source>
</reference>
<evidence type="ECO:0000313" key="3">
    <source>
        <dbReference type="Proteomes" id="UP001147695"/>
    </source>
</evidence>
<dbReference type="EMBL" id="JAPZBQ010000006">
    <property type="protein sequence ID" value="KAJ5322596.1"/>
    <property type="molecule type" value="Genomic_DNA"/>
</dbReference>
<feature type="signal peptide" evidence="1">
    <location>
        <begin position="1"/>
        <end position="15"/>
    </location>
</feature>